<dbReference type="PANTHER" id="PTHR46951">
    <property type="entry name" value="BED-TYPE DOMAIN-CONTAINING PROTEIN"/>
    <property type="match status" value="1"/>
</dbReference>
<feature type="region of interest" description="Disordered" evidence="1">
    <location>
        <begin position="691"/>
        <end position="714"/>
    </location>
</feature>
<sequence>MAYVQYIGGDVYAIKVDEDMTFDASKLKWFSVPGSQSENDLEPKMLSLWRDTITGVGQMTSSEDASSKLIASIVEDKLKDTPQYRAREIINEIEEFDKKMNKIKKISLDAFVWLKNSEPYRSEKIYAQGCRFDYLTTNVAESFNGWILQARGFPLWRLAYAKVINPKPNDDMPVRVSIDNSNDCGEENWYFDYENVRGSSQLIQILPPNVRRHSGCPKRKRIESQPVVKRSLCCSRCHEQVAISKAMREHLDSQNKENEEVMSQKTALRETLMEPIRKKHGLIDEFVNYDESDDEIFLEERERINISMQRSIEDVHEKELGLVRNDFRGSYCGATSRDPSGKRIQDTVLKSSFWGSMELVCNLHAPVFKSPAEYGWQDTSYNGLRFLKECAQQVAIEAALPRSYKKYCDIIDKRLKGQMIRDIHLAAYYLNPAYHYELELSHKQELLQALKKVLQKIELDENIAALALSEAYLAHFICRHHMLYFDFDIGGYDKRKVDLEFQSIDLSHIFDDDDDDILSEWLDDPGDALFDKYDDDGQPVRPNIFLATRAERLSGPSKNGDGSNKGVTKLSNVANVIDEEMQYCGKEMKGSGISRLKQHIAGGFPNVEKCLQCPVAISRAMREHMDSQKKDNEEVMTQKAALRDTLMEPMRKKHGNVNNFVNDDEPDDEIFPEERERLNIAMQRSIEDVHENELGRVRDDSRGSYHGASSSRHVQQRNQYFGGKDDTTFKTKTKSFGKMTKVLRIEEMDPLLYRNRACTQQKISNILKENATFKTAKHAIGKRFIFSNIPPNAASNIYYQAAIDEIARAGAGVIGMQCSKLPIEVALPRSYKKYCDIIDRRLQEQMIRDIHLAGYYLNSAYHYELELSHKQELLDALKKVVQKIESDENIVALTLFEGKYSRDAMYGFADSAAIR</sequence>
<accession>A0AAV6XDE2</accession>
<name>A0AAV6XDE2_9LAMI</name>
<gene>
    <name evidence="2" type="ORF">BUALT_Bualt06G0071700</name>
</gene>
<feature type="compositionally biased region" description="Basic and acidic residues" evidence="1">
    <location>
        <begin position="691"/>
        <end position="703"/>
    </location>
</feature>
<keyword evidence="3" id="KW-1185">Reference proteome</keyword>
<proteinExistence type="predicted"/>
<dbReference type="PANTHER" id="PTHR46951:SF2">
    <property type="entry name" value="BED-TYPE DOMAIN-CONTAINING PROTEIN"/>
    <property type="match status" value="1"/>
</dbReference>
<evidence type="ECO:0000313" key="3">
    <source>
        <dbReference type="Proteomes" id="UP000826271"/>
    </source>
</evidence>
<dbReference type="Proteomes" id="UP000826271">
    <property type="component" value="Unassembled WGS sequence"/>
</dbReference>
<organism evidence="2 3">
    <name type="scientific">Buddleja alternifolia</name>
    <dbReference type="NCBI Taxonomy" id="168488"/>
    <lineage>
        <taxon>Eukaryota</taxon>
        <taxon>Viridiplantae</taxon>
        <taxon>Streptophyta</taxon>
        <taxon>Embryophyta</taxon>
        <taxon>Tracheophyta</taxon>
        <taxon>Spermatophyta</taxon>
        <taxon>Magnoliopsida</taxon>
        <taxon>eudicotyledons</taxon>
        <taxon>Gunneridae</taxon>
        <taxon>Pentapetalae</taxon>
        <taxon>asterids</taxon>
        <taxon>lamiids</taxon>
        <taxon>Lamiales</taxon>
        <taxon>Scrophulariaceae</taxon>
        <taxon>Buddlejeae</taxon>
        <taxon>Buddleja</taxon>
    </lineage>
</organism>
<reference evidence="2" key="1">
    <citation type="submission" date="2019-10" db="EMBL/GenBank/DDBJ databases">
        <authorList>
            <person name="Zhang R."/>
            <person name="Pan Y."/>
            <person name="Wang J."/>
            <person name="Ma R."/>
            <person name="Yu S."/>
        </authorList>
    </citation>
    <scope>NUCLEOTIDE SEQUENCE</scope>
    <source>
        <strain evidence="2">LA-IB0</strain>
        <tissue evidence="2">Leaf</tissue>
    </source>
</reference>
<dbReference type="EMBL" id="WHWC01000006">
    <property type="protein sequence ID" value="KAG8380969.1"/>
    <property type="molecule type" value="Genomic_DNA"/>
</dbReference>
<protein>
    <submittedName>
        <fullName evidence="2">Uncharacterized protein</fullName>
    </submittedName>
</protein>
<comment type="caution">
    <text evidence="2">The sequence shown here is derived from an EMBL/GenBank/DDBJ whole genome shotgun (WGS) entry which is preliminary data.</text>
</comment>
<evidence type="ECO:0000256" key="1">
    <source>
        <dbReference type="SAM" id="MobiDB-lite"/>
    </source>
</evidence>
<evidence type="ECO:0000313" key="2">
    <source>
        <dbReference type="EMBL" id="KAG8380969.1"/>
    </source>
</evidence>
<dbReference type="AlphaFoldDB" id="A0AAV6XDE2"/>